<protein>
    <submittedName>
        <fullName evidence="1">Uncharacterized protein</fullName>
    </submittedName>
</protein>
<comment type="caution">
    <text evidence="1">The sequence shown here is derived from an EMBL/GenBank/DDBJ whole genome shotgun (WGS) entry which is preliminary data.</text>
</comment>
<evidence type="ECO:0000313" key="1">
    <source>
        <dbReference type="EMBL" id="CAE7360185.1"/>
    </source>
</evidence>
<dbReference type="EMBL" id="CAJNDS010002523">
    <property type="protein sequence ID" value="CAE7510934.1"/>
    <property type="molecule type" value="Genomic_DNA"/>
</dbReference>
<reference evidence="1" key="1">
    <citation type="submission" date="2021-02" db="EMBL/GenBank/DDBJ databases">
        <authorList>
            <person name="Dougan E. K."/>
            <person name="Rhodes N."/>
            <person name="Thang M."/>
            <person name="Chan C."/>
        </authorList>
    </citation>
    <scope>NUCLEOTIDE SEQUENCE</scope>
</reference>
<dbReference type="AlphaFoldDB" id="A0A812PVX1"/>
<organism evidence="1 3">
    <name type="scientific">Symbiodinium natans</name>
    <dbReference type="NCBI Taxonomy" id="878477"/>
    <lineage>
        <taxon>Eukaryota</taxon>
        <taxon>Sar</taxon>
        <taxon>Alveolata</taxon>
        <taxon>Dinophyceae</taxon>
        <taxon>Suessiales</taxon>
        <taxon>Symbiodiniaceae</taxon>
        <taxon>Symbiodinium</taxon>
    </lineage>
</organism>
<dbReference type="OrthoDB" id="431567at2759"/>
<name>A0A812PVX1_9DINO</name>
<dbReference type="Proteomes" id="UP000604046">
    <property type="component" value="Unassembled WGS sequence"/>
</dbReference>
<evidence type="ECO:0000313" key="3">
    <source>
        <dbReference type="Proteomes" id="UP000604046"/>
    </source>
</evidence>
<gene>
    <name evidence="1" type="ORF">SNAT2548_LOCUS19335</name>
    <name evidence="2" type="ORF">SNAT2548_LOCUS28617</name>
</gene>
<keyword evidence="3" id="KW-1185">Reference proteome</keyword>
<evidence type="ECO:0000313" key="2">
    <source>
        <dbReference type="EMBL" id="CAE7510934.1"/>
    </source>
</evidence>
<proteinExistence type="predicted"/>
<accession>A0A812PVX1</accession>
<sequence>MHKLANGTTKERAELLRRWVSSGENLQQCEHSINVSRSTGVAGRRKVALVAVKDRDAPGIAEETRYWVTIEESHTDYVDTRHTESLSINSRPTANAVDAIMGGGHDPTMLARPRASTPSVLSGDVLRAYDTYQSEVSQAAGVSAWDSLRCTVDPKP</sequence>
<dbReference type="EMBL" id="CAJNDS010002174">
    <property type="protein sequence ID" value="CAE7360185.1"/>
    <property type="molecule type" value="Genomic_DNA"/>
</dbReference>